<accession>A0A9C7Q0Q2</accession>
<evidence type="ECO:0000313" key="3">
    <source>
        <dbReference type="EMBL" id="GJQ13639.1"/>
    </source>
</evidence>
<feature type="chain" id="PRO_5038962980" evidence="2">
    <location>
        <begin position="21"/>
        <end position="784"/>
    </location>
</feature>
<feature type="compositionally biased region" description="Polar residues" evidence="1">
    <location>
        <begin position="662"/>
        <end position="677"/>
    </location>
</feature>
<name>A0A9C7Q0Q2_9RHOD</name>
<evidence type="ECO:0000256" key="2">
    <source>
        <dbReference type="SAM" id="SignalP"/>
    </source>
</evidence>
<gene>
    <name evidence="3" type="ORF">GpartN1_g5430.t1</name>
</gene>
<evidence type="ECO:0000313" key="4">
    <source>
        <dbReference type="Proteomes" id="UP001061958"/>
    </source>
</evidence>
<dbReference type="AlphaFoldDB" id="A0A9C7Q0Q2"/>
<dbReference type="OrthoDB" id="2303713at2759"/>
<dbReference type="EMBL" id="BQMJ01000045">
    <property type="protein sequence ID" value="GJQ13639.1"/>
    <property type="molecule type" value="Genomic_DNA"/>
</dbReference>
<dbReference type="Proteomes" id="UP001061958">
    <property type="component" value="Unassembled WGS sequence"/>
</dbReference>
<feature type="region of interest" description="Disordered" evidence="1">
    <location>
        <begin position="662"/>
        <end position="693"/>
    </location>
</feature>
<protein>
    <submittedName>
        <fullName evidence="3">Uncharacterized protein</fullName>
    </submittedName>
</protein>
<organism evidence="3 4">
    <name type="scientific">Galdieria partita</name>
    <dbReference type="NCBI Taxonomy" id="83374"/>
    <lineage>
        <taxon>Eukaryota</taxon>
        <taxon>Rhodophyta</taxon>
        <taxon>Bangiophyceae</taxon>
        <taxon>Galdieriales</taxon>
        <taxon>Galdieriaceae</taxon>
        <taxon>Galdieria</taxon>
    </lineage>
</organism>
<keyword evidence="4" id="KW-1185">Reference proteome</keyword>
<feature type="compositionally biased region" description="Basic residues" evidence="1">
    <location>
        <begin position="684"/>
        <end position="693"/>
    </location>
</feature>
<proteinExistence type="predicted"/>
<sequence>MVAMLVGCFAFSFHSTGLSPAIVQYPFQTKVFCGTKECHLWSRSFTKPLSCFDRKRSSFGCRRVILASVKNSRGRNHERYMDFRDIFVQNDFKIDEKFSNVWLTNLPNLEQECVFKTVASVLGEKVQVGGKVFEVGKETFEDIAQLVAPKEFLEDFPVEKSAGKISRIFLRGEFIRKWNRLIESLGVIAPNLPRRQNILSAASGLGKSVELYMATVFSMYCRIPLQYIGDTAAWLEEISNISQMVALYLKMLLFMNFSILDELPSFQSWDYEVFNGAPLKHVIYFCIKKKDLNLAFAIRRFMMQLAPRNMLIADEHNALWSEFGKKTNTWPYFFRLYTSMEVMKTPYCGVLIAGSQNHQFENNLASGYGDVKQYLEPLSFKEFDVWQDLPDYPSILRQHSDEVVELTGLVPRMIAKLVFLANDLPNASFEDLWVEFKAKVYCEMIRKHNGYIDGLVTEREKNAFDSMLYKLFMDRTKLNITIADGAYIRRGLLVVASRVYVHFYNSVARDILLSSFLKRYASENYLAELFQLYRSDQSTKGQTFEKLFFLWFINRTEEVTIRSDSKPYRNLSLSCSSCVRLISDELDPPMRKFTRSCWILLEEQHPQFDYIFVDIVNSQWHIYFFQVSISSFYSHNRDSAAIENSFLPPSFKKDAWNTSESANLSTSRSKSKQGSMASSQGGQKRSKKRRRVRVTHKPQLLNLIGLILNEEFTITLKEDDSGRIVDFRLLDSKGVDWRDCISIVYVTPLPFKEAKGSLSVPDYIEFLCREGFSESFRVLLDKEK</sequence>
<keyword evidence="2" id="KW-0732">Signal</keyword>
<evidence type="ECO:0000256" key="1">
    <source>
        <dbReference type="SAM" id="MobiDB-lite"/>
    </source>
</evidence>
<feature type="signal peptide" evidence="2">
    <location>
        <begin position="1"/>
        <end position="20"/>
    </location>
</feature>
<comment type="caution">
    <text evidence="3">The sequence shown here is derived from an EMBL/GenBank/DDBJ whole genome shotgun (WGS) entry which is preliminary data.</text>
</comment>
<reference evidence="3" key="2">
    <citation type="submission" date="2022-01" db="EMBL/GenBank/DDBJ databases">
        <authorList>
            <person name="Hirooka S."/>
            <person name="Miyagishima S.Y."/>
        </authorList>
    </citation>
    <scope>NUCLEOTIDE SEQUENCE</scope>
    <source>
        <strain evidence="3">NBRC 102759</strain>
    </source>
</reference>
<reference evidence="3" key="1">
    <citation type="journal article" date="2022" name="Proc. Natl. Acad. Sci. U.S.A.">
        <title>Life cycle and functional genomics of the unicellular red alga Galdieria for elucidating algal and plant evolution and industrial use.</title>
        <authorList>
            <person name="Hirooka S."/>
            <person name="Itabashi T."/>
            <person name="Ichinose T.M."/>
            <person name="Onuma R."/>
            <person name="Fujiwara T."/>
            <person name="Yamashita S."/>
            <person name="Jong L.W."/>
            <person name="Tomita R."/>
            <person name="Iwane A.H."/>
            <person name="Miyagishima S.Y."/>
        </authorList>
    </citation>
    <scope>NUCLEOTIDE SEQUENCE</scope>
    <source>
        <strain evidence="3">NBRC 102759</strain>
    </source>
</reference>